<evidence type="ECO:0000313" key="2">
    <source>
        <dbReference type="EMBL" id="TDX93086.1"/>
    </source>
</evidence>
<dbReference type="EMBL" id="SOQW01000002">
    <property type="protein sequence ID" value="TDX93086.1"/>
    <property type="molecule type" value="Genomic_DNA"/>
</dbReference>
<reference evidence="1 3" key="1">
    <citation type="submission" date="2018-11" db="EMBL/GenBank/DDBJ databases">
        <title>Proposal to divide the Flavobacteriaceae and reorganize its genera based on Amino Acid Identity values calculated from whole genome sequences.</title>
        <authorList>
            <person name="Nicholson A.C."/>
            <person name="Gulvik C.A."/>
            <person name="Whitney A.M."/>
            <person name="Humrighouse B.W."/>
            <person name="Bell M."/>
            <person name="Holmes B."/>
            <person name="Steigerwalt A."/>
            <person name="Villarma A."/>
            <person name="Sheth M."/>
            <person name="Batra D."/>
            <person name="Pryor J."/>
            <person name="Bernardet J.-F."/>
            <person name="Hugo C."/>
            <person name="Kampfer P."/>
            <person name="Newman J."/>
            <person name="Mcquiston J.R."/>
        </authorList>
    </citation>
    <scope>NUCLEOTIDE SEQUENCE [LARGE SCALE GENOMIC DNA]</scope>
    <source>
        <strain evidence="1 3">DSM 15235</strain>
    </source>
</reference>
<sequence length="536" mass="59861">MPTLTQEAKSNSLMSMLLKQVYDTVTNGGNPDSLGPDDFIAFDPVGVTLSEDTFDYALNGLFGDAPSPKPMLDGTGKPILDANGNPKVDMEAYQNALSNSKFRKYLQMEQFAAMVDVIPSQLPPLTPDGNGRSMTIMSIMNDSQKRVSKVYEDLLQWSVVVDTQFDEKVEKKLDSLRDKLFKIKKVKNPDFDENAPVDDMNKPEIFHTFVSPTYAKYIEYQMKYYDVVDANNEIRTAADNGDAEAMAKLSIDGKNMKKREDAALKAWQSLGYKEAVERIQNYLSEIEEKHMLVIKKRIQSEFRNSQRTRVLDYTNYSPSIPVAANALKESKGWPTITITEGESNYDYSKTVHNWGAAAGFSMGIFSIGAKAGGKHEKTKINTDYTNMKISFKLGKVRVERGWFNQQFVESKYWKLHEQSPQTLNGDMISDGKGKGLMPSIITELIIAKDVSLDFTNNSTAFTDVKNSVTSGAAVGIGPFVFGGSYSYDNQDVKSNAKWNGKKLTSDGIYIIGYKCHVVPKSPNPNPEIKKWTDGKS</sequence>
<proteinExistence type="predicted"/>
<evidence type="ECO:0000313" key="1">
    <source>
        <dbReference type="EMBL" id="ROH97753.1"/>
    </source>
</evidence>
<organism evidence="1 3">
    <name type="scientific">Chryseobacterium daecheongense</name>
    <dbReference type="NCBI Taxonomy" id="192389"/>
    <lineage>
        <taxon>Bacteria</taxon>
        <taxon>Pseudomonadati</taxon>
        <taxon>Bacteroidota</taxon>
        <taxon>Flavobacteriia</taxon>
        <taxon>Flavobacteriales</taxon>
        <taxon>Weeksellaceae</taxon>
        <taxon>Chryseobacterium group</taxon>
        <taxon>Chryseobacterium</taxon>
    </lineage>
</organism>
<accession>A0A3N0VY67</accession>
<comment type="caution">
    <text evidence="1">The sequence shown here is derived from an EMBL/GenBank/DDBJ whole genome shotgun (WGS) entry which is preliminary data.</text>
</comment>
<name>A0A3N0VY67_9FLAO</name>
<gene>
    <name evidence="2" type="ORF">BCF50_2038</name>
    <name evidence="1" type="ORF">EGI05_10290</name>
</gene>
<evidence type="ECO:0000313" key="4">
    <source>
        <dbReference type="Proteomes" id="UP000295709"/>
    </source>
</evidence>
<evidence type="ECO:0000313" key="3">
    <source>
        <dbReference type="Proteomes" id="UP000269375"/>
    </source>
</evidence>
<dbReference type="EMBL" id="RJTX01000002">
    <property type="protein sequence ID" value="ROH97753.1"/>
    <property type="molecule type" value="Genomic_DNA"/>
</dbReference>
<dbReference type="Proteomes" id="UP000269375">
    <property type="component" value="Unassembled WGS sequence"/>
</dbReference>
<reference evidence="2 4" key="2">
    <citation type="submission" date="2019-03" db="EMBL/GenBank/DDBJ databases">
        <title>Genomic Encyclopedia of Archaeal and Bacterial Type Strains, Phase II (KMG-II): from individual species to whole genera.</title>
        <authorList>
            <person name="Goeker M."/>
        </authorList>
    </citation>
    <scope>NUCLEOTIDE SEQUENCE [LARGE SCALE GENOMIC DNA]</scope>
    <source>
        <strain evidence="2 4">DSM 15235</strain>
    </source>
</reference>
<dbReference type="Proteomes" id="UP000295709">
    <property type="component" value="Unassembled WGS sequence"/>
</dbReference>
<protein>
    <submittedName>
        <fullName evidence="1">Uncharacterized protein</fullName>
    </submittedName>
</protein>
<keyword evidence="4" id="KW-1185">Reference proteome</keyword>
<dbReference type="OrthoDB" id="1110562at2"/>
<dbReference type="RefSeq" id="WP_123262968.1">
    <property type="nucleotide sequence ID" value="NZ_RJTX01000002.1"/>
</dbReference>
<dbReference type="AlphaFoldDB" id="A0A3N0VY67"/>